<evidence type="ECO:0000259" key="7">
    <source>
        <dbReference type="Pfam" id="PF15912"/>
    </source>
</evidence>
<name>A0A835LHM4_9MAGN</name>
<evidence type="ECO:0000313" key="9">
    <source>
        <dbReference type="Proteomes" id="UP000631114"/>
    </source>
</evidence>
<accession>A0A835LHM4</accession>
<proteinExistence type="inferred from homology"/>
<dbReference type="GO" id="GO:0008380">
    <property type="term" value="P:RNA splicing"/>
    <property type="evidence" value="ECO:0007669"/>
    <property type="project" value="UniProtKB-KW"/>
</dbReference>
<feature type="compositionally biased region" description="Low complexity" evidence="6">
    <location>
        <begin position="1600"/>
        <end position="1610"/>
    </location>
</feature>
<keyword evidence="3" id="KW-0507">mRNA processing</keyword>
<feature type="region of interest" description="Disordered" evidence="6">
    <location>
        <begin position="1577"/>
        <end position="1644"/>
    </location>
</feature>
<keyword evidence="9" id="KW-1185">Reference proteome</keyword>
<protein>
    <recommendedName>
        <fullName evidence="7">Virilizer N-terminal domain-containing protein</fullName>
    </recommendedName>
</protein>
<keyword evidence="5" id="KW-0539">Nucleus</keyword>
<dbReference type="PANTHER" id="PTHR23185:SF0">
    <property type="entry name" value="PROTEIN VIRILIZER HOMOLOG"/>
    <property type="match status" value="1"/>
</dbReference>
<dbReference type="InterPro" id="IPR026736">
    <property type="entry name" value="Virilizer"/>
</dbReference>
<reference evidence="8 9" key="1">
    <citation type="submission" date="2020-10" db="EMBL/GenBank/DDBJ databases">
        <title>The Coptis chinensis genome and diversification of protoberbering-type alkaloids.</title>
        <authorList>
            <person name="Wang B."/>
            <person name="Shu S."/>
            <person name="Song C."/>
            <person name="Liu Y."/>
        </authorList>
    </citation>
    <scope>NUCLEOTIDE SEQUENCE [LARGE SCALE GENOMIC DNA]</scope>
    <source>
        <strain evidence="8">HL-2020</strain>
        <tissue evidence="8">Leaf</tissue>
    </source>
</reference>
<feature type="compositionally biased region" description="Polar residues" evidence="6">
    <location>
        <begin position="1619"/>
        <end position="1628"/>
    </location>
</feature>
<dbReference type="InterPro" id="IPR031801">
    <property type="entry name" value="VIR_N"/>
</dbReference>
<dbReference type="Pfam" id="PF15912">
    <property type="entry name" value="VIR_N"/>
    <property type="match status" value="1"/>
</dbReference>
<feature type="compositionally biased region" description="Polar residues" evidence="6">
    <location>
        <begin position="1787"/>
        <end position="1815"/>
    </location>
</feature>
<comment type="similarity">
    <text evidence="2">Belongs to the vir family.</text>
</comment>
<feature type="region of interest" description="Disordered" evidence="6">
    <location>
        <begin position="2166"/>
        <end position="2197"/>
    </location>
</feature>
<dbReference type="GO" id="GO:0006397">
    <property type="term" value="P:mRNA processing"/>
    <property type="evidence" value="ECO:0007669"/>
    <property type="project" value="UniProtKB-KW"/>
</dbReference>
<feature type="region of interest" description="Disordered" evidence="6">
    <location>
        <begin position="1658"/>
        <end position="1677"/>
    </location>
</feature>
<comment type="subcellular location">
    <subcellularLocation>
        <location evidence="1">Nucleus</location>
    </subcellularLocation>
</comment>
<dbReference type="GO" id="GO:0005634">
    <property type="term" value="C:nucleus"/>
    <property type="evidence" value="ECO:0007669"/>
    <property type="project" value="UniProtKB-SubCell"/>
</dbReference>
<dbReference type="GO" id="GO:0003723">
    <property type="term" value="F:RNA binding"/>
    <property type="evidence" value="ECO:0007669"/>
    <property type="project" value="TreeGrafter"/>
</dbReference>
<evidence type="ECO:0000256" key="1">
    <source>
        <dbReference type="ARBA" id="ARBA00004123"/>
    </source>
</evidence>
<feature type="compositionally biased region" description="Low complexity" evidence="6">
    <location>
        <begin position="2066"/>
        <end position="2083"/>
    </location>
</feature>
<evidence type="ECO:0000256" key="2">
    <source>
        <dbReference type="ARBA" id="ARBA00008371"/>
    </source>
</evidence>
<evidence type="ECO:0000256" key="3">
    <source>
        <dbReference type="ARBA" id="ARBA00022664"/>
    </source>
</evidence>
<evidence type="ECO:0000313" key="8">
    <source>
        <dbReference type="EMBL" id="KAF9595898.1"/>
    </source>
</evidence>
<dbReference type="Proteomes" id="UP000631114">
    <property type="component" value="Unassembled WGS sequence"/>
</dbReference>
<feature type="domain" description="Virilizer N-terminal" evidence="7">
    <location>
        <begin position="8"/>
        <end position="121"/>
    </location>
</feature>
<feature type="region of interest" description="Disordered" evidence="6">
    <location>
        <begin position="2063"/>
        <end position="2087"/>
    </location>
</feature>
<evidence type="ECO:0000256" key="6">
    <source>
        <dbReference type="SAM" id="MobiDB-lite"/>
    </source>
</evidence>
<evidence type="ECO:0000256" key="4">
    <source>
        <dbReference type="ARBA" id="ARBA00023187"/>
    </source>
</evidence>
<dbReference type="GO" id="GO:0036396">
    <property type="term" value="C:RNA N6-methyladenosine methyltransferase complex"/>
    <property type="evidence" value="ECO:0007669"/>
    <property type="project" value="TreeGrafter"/>
</dbReference>
<keyword evidence="4" id="KW-0508">mRNA splicing</keyword>
<dbReference type="PANTHER" id="PTHR23185">
    <property type="entry name" value="PROTEIN VIRILIZER HOMOLOG"/>
    <property type="match status" value="1"/>
</dbReference>
<feature type="compositionally biased region" description="Polar residues" evidence="6">
    <location>
        <begin position="1658"/>
        <end position="1670"/>
    </location>
</feature>
<feature type="region of interest" description="Disordered" evidence="6">
    <location>
        <begin position="1745"/>
        <end position="1829"/>
    </location>
</feature>
<comment type="caution">
    <text evidence="8">The sequence shown here is derived from an EMBL/GenBank/DDBJ whole genome shotgun (WGS) entry which is preliminary data.</text>
</comment>
<feature type="region of interest" description="Disordered" evidence="6">
    <location>
        <begin position="1864"/>
        <end position="1913"/>
    </location>
</feature>
<gene>
    <name evidence="8" type="ORF">IFM89_005966</name>
</gene>
<evidence type="ECO:0000256" key="5">
    <source>
        <dbReference type="ARBA" id="ARBA00023242"/>
    </source>
</evidence>
<organism evidence="8 9">
    <name type="scientific">Coptis chinensis</name>
    <dbReference type="NCBI Taxonomy" id="261450"/>
    <lineage>
        <taxon>Eukaryota</taxon>
        <taxon>Viridiplantae</taxon>
        <taxon>Streptophyta</taxon>
        <taxon>Embryophyta</taxon>
        <taxon>Tracheophyta</taxon>
        <taxon>Spermatophyta</taxon>
        <taxon>Magnoliopsida</taxon>
        <taxon>Ranunculales</taxon>
        <taxon>Ranunculaceae</taxon>
        <taxon>Coptidoideae</taxon>
        <taxon>Coptis</taxon>
    </lineage>
</organism>
<dbReference type="OrthoDB" id="2011702at2759"/>
<sequence>MGRPDPCVLFSQTFLHPQLDEFVDEVIFAEPIVITACEFLEQNIPSSSSLVKLVGATSPSSFALEVFVQCEGETRFRRLCQPFLYSPSSSNMLEVEAVVTNHLVVRGSYRSLTLVVYGNTAEDLGQFNIEFDLDSSLANLVRSPTEGKLEDLPPALRSTKLTLEESICRPKFLSLPVAESEFSFEVEQFLQLLVKIFDASNSVDTTQRVLSTVIAAVSSYVTSDLGCTAITRNQCKQTDMLPCGKELETIRTEAKHELQELYKILQNEASSLSDDLLGEGVAIKSELELDIAPIDNLPDVFSWYDLFNRIFSSNGKSIPQTKSMILGLSMVYLLCSCKEHCFHFFNGGGMEQLVRVFHHETQKSTAVRLLLLGIIEQATRYAIGCEGFLGWWPRDDEIVPVGSSEGYSQILKLLLRKQRHDVASLAAYLLHRLRSYEVAARYESAVLSLLAGLSDVSKVSKVTLDMLDSTRLQLKKLMKMLNFRGPIEDPSPVANARRSLILDQTEGLLSYRATINLIALSNCGFSNVIIDPHLLSLLKERGFFPLSAALLSSSVLRSQKGHTLDMFLDIASLVETILLSLLSCRSGLLFLLLQPEVAAALVHSLKGVEDNNKGECLPLRYASVLIKKGFFCLPQDVGMITELHLRVVNAIDLLLASTPQSDDLLWILWELCGLSRSDSGRQALLALGHFPEAILILMESLRSAKEVEPVSSNSGGMFTSGFFSLHALFVLARVMVIQLRSGNAGSSPLNLAIFHSAAEIFEVIVTDSTASSLSSWIEHSVELHKVLHSSSPGSNRKDAPTRLLEWIDAGVVYQRNGAIGLLRYAAVLASGGDAHLTSTSILVSDSMDVENVVGDPAGGSDIQFIDTLLGKLVSDKSFEGITLRDSSIAQLTTTFRILSFISENSSVAAALYEEGAVTLIYVVLINCKCMLERSSSTYDYLVDEGAECNSTSDMLLERGREQSLVDLMIPSIVLLITLLHKLQEAKEQHRNTKLLNALLRLHREVSPKLAACAADLSSPYPGSALGLAAVCRLLVSALACWPVFGWTPGLFHCLLDSVQVTSSLALGPKEACSVLCLLGDLFPEEGIWLWKTGMPSLSALKSLAIATVLGPLKERHVDWYLQPGHVATLLSRLMPLLEKFAQIVLHFAFSALVVIQDMLRVLIVRIASQKPDSAIILLRPIISWIHDHVSEAHFLSDTDVFKVYRLLDFLASLLEHPCAKVYINTLLLRGGVVGILIKALDKCSSSYGPEGKLITESRSYNCGFTLRNWCFPVFKSIALICGSQTSLQHSGVYDNSGKMSVKDCSSILHHLLKLCQVLPVGKELLASLIAFKELASCSEGRSAFASISTHFQSFSLDEVELESRHEQDGHDGVIDNSDGRMSPPLLYFWRNISKSVGGRECLSTHAIESVGALSLGALCLCVEGKRSQLLTSNSYPTPNGRPRQVELEVNETTEYPRNEGKVLLYLFQLELYCLMVADVKEMAKLLLLLLEKPVGSIKVDEIICTGGFCLLSSDIVDHFTFTSITMMNIINEDPRLLNLRIRKSDDILEKTEDLFSFSGLADKFLWDCPDSLRDRLSTPTLPAKRKMPPMELPNRRSRGENSGTETTGTNAFVRGLGPPNTSLGPTRNTFRHRKPNTSRPPSMHVDDYVARERNIDGASTGSNVVSSIQRGVTGGRPPSIHVDEFMARQRERQVPLALAGGEVAAQTRNVLPPENDIDPEKVDRSRKLKADLDDDLHGINIVFDDEESESDDKLPFPQQDDNLQPAPVVAEGSPPRSIVEETESETNDNTHGPNMGTPSTSNADEYTQSEFSSKRSVSRPLSREASVSSERKFVNANIDKSYSRAKPDDAKHSAQTMASNGFDSATKRFSGFPPPFYKGSPSGQLGGDSRMPPSNFYQRNIPQHAPNVPLVSGSQGLYNQKFVPNQPPLPLTPPPATVSCAVSQSPESVLSHSSPYGHNIRDGPPPLPPGFPSQAYEVGGSITAPAYNMSEDRSAIHNYAVGLNLPTSSSSFVDSRNDPSQMQPILNSSMTVLAAAHTMFDSKYSWASVPSASSAPPLPLTPPPYSASSITQSSVKSSTSQSTGYNQTNVGTIQLPLKSNSPSSDAQLANLSTSGGNLTSYSPPQLVALNGRPASIPVTLFSSSTIYQGPNLPGLSHSISATQSSVLSVQPRQQLQPLQPPQPPHPHPQHFRPPIQVSQQQSEVSLLQSPIQVQTHPFQIHQQPHISPIQVYYPPQQHENLQHTLLQQQVGLSQPQVVQKQGDNVSQLQVSEMSVQQYSPEEIQSLISDREKLCQLLEQNPKLMQMLQWGKVSC</sequence>
<dbReference type="EMBL" id="JADFTS010000007">
    <property type="protein sequence ID" value="KAF9595898.1"/>
    <property type="molecule type" value="Genomic_DNA"/>
</dbReference>